<gene>
    <name evidence="2" type="ORF">CIHG_04457</name>
</gene>
<name>A0A0J8UGY5_COCIT</name>
<reference evidence="3" key="1">
    <citation type="journal article" date="2010" name="Genome Res.">
        <title>Population genomic sequencing of Coccidioides fungi reveals recent hybridization and transposon control.</title>
        <authorList>
            <person name="Neafsey D.E."/>
            <person name="Barker B.M."/>
            <person name="Sharpton T.J."/>
            <person name="Stajich J.E."/>
            <person name="Park D.J."/>
            <person name="Whiston E."/>
            <person name="Hung C.-Y."/>
            <person name="McMahan C."/>
            <person name="White J."/>
            <person name="Sykes S."/>
            <person name="Heiman D."/>
            <person name="Young S."/>
            <person name="Zeng Q."/>
            <person name="Abouelleil A."/>
            <person name="Aftuck L."/>
            <person name="Bessette D."/>
            <person name="Brown A."/>
            <person name="FitzGerald M."/>
            <person name="Lui A."/>
            <person name="Macdonald J.P."/>
            <person name="Priest M."/>
            <person name="Orbach M.J."/>
            <person name="Galgiani J.N."/>
            <person name="Kirkland T.N."/>
            <person name="Cole G.T."/>
            <person name="Birren B.W."/>
            <person name="Henn M.R."/>
            <person name="Taylor J.W."/>
            <person name="Rounsley S.D."/>
        </authorList>
    </citation>
    <scope>NUCLEOTIDE SEQUENCE [LARGE SCALE GENOMIC DNA]</scope>
    <source>
        <strain evidence="3">H538.4</strain>
    </source>
</reference>
<dbReference type="EMBL" id="DS016993">
    <property type="protein sequence ID" value="KMU86668.1"/>
    <property type="molecule type" value="Genomic_DNA"/>
</dbReference>
<feature type="region of interest" description="Disordered" evidence="1">
    <location>
        <begin position="140"/>
        <end position="173"/>
    </location>
</feature>
<evidence type="ECO:0000313" key="3">
    <source>
        <dbReference type="Proteomes" id="UP000054563"/>
    </source>
</evidence>
<organism evidence="2 3">
    <name type="scientific">Coccidioides immitis H538.4</name>
    <dbReference type="NCBI Taxonomy" id="396776"/>
    <lineage>
        <taxon>Eukaryota</taxon>
        <taxon>Fungi</taxon>
        <taxon>Dikarya</taxon>
        <taxon>Ascomycota</taxon>
        <taxon>Pezizomycotina</taxon>
        <taxon>Eurotiomycetes</taxon>
        <taxon>Eurotiomycetidae</taxon>
        <taxon>Onygenales</taxon>
        <taxon>Onygenaceae</taxon>
        <taxon>Coccidioides</taxon>
    </lineage>
</organism>
<sequence>MVVRRRRSMQLAESRGTHKASFEGCEMLLKKRSEAFQNRCFAEAVQKCFGHLSAAVDDDGDEGVTTVQSGQLAKSGWGRSRDPAESTYTPVVAFPPAVLFLCLTSPVADSLPNEPTREPAHVQRNQERAQFLHLRQRVRRFSVNPPLTPRSKKGQNKKTSHPSNGRQSARSSSDFHLQIDPRFGWKNASSKHRSETPHNYVHLLSGVHATRPELRSPFCAAPLTLTQKTHHLGMIPRTIVLNAESPSGGLSPRSLRLTNPPRALPPPPEAAKARAFH</sequence>
<feature type="compositionally biased region" description="Basic residues" evidence="1">
    <location>
        <begin position="150"/>
        <end position="160"/>
    </location>
</feature>
<dbReference type="Proteomes" id="UP000054563">
    <property type="component" value="Unassembled WGS sequence"/>
</dbReference>
<protein>
    <submittedName>
        <fullName evidence="2">Uncharacterized protein</fullName>
    </submittedName>
</protein>
<feature type="compositionally biased region" description="Polar residues" evidence="1">
    <location>
        <begin position="161"/>
        <end position="173"/>
    </location>
</feature>
<accession>A0A0J8UGY5</accession>
<evidence type="ECO:0000313" key="2">
    <source>
        <dbReference type="EMBL" id="KMU86668.1"/>
    </source>
</evidence>
<feature type="region of interest" description="Disordered" evidence="1">
    <location>
        <begin position="245"/>
        <end position="277"/>
    </location>
</feature>
<evidence type="ECO:0000256" key="1">
    <source>
        <dbReference type="SAM" id="MobiDB-lite"/>
    </source>
</evidence>
<dbReference type="AlphaFoldDB" id="A0A0J8UGY5"/>
<proteinExistence type="predicted"/>
<dbReference type="VEuPathDB" id="FungiDB:CIHG_04457"/>